<evidence type="ECO:0000256" key="1">
    <source>
        <dbReference type="SAM" id="Phobius"/>
    </source>
</evidence>
<proteinExistence type="predicted"/>
<feature type="transmembrane region" description="Helical" evidence="1">
    <location>
        <begin position="20"/>
        <end position="37"/>
    </location>
</feature>
<reference evidence="2 3" key="1">
    <citation type="submission" date="2015-11" db="EMBL/GenBank/DDBJ databases">
        <title>Draft Genome Sequence of the Strain BR 10303 (Bradyrhizobium sp.) isolated from nodules of Centrolobium paraense.</title>
        <authorList>
            <person name="Zelli J.E."/>
            <person name="Simoes-Araujo J.L."/>
            <person name="Barauna A.C."/>
            <person name="Silva K."/>
        </authorList>
    </citation>
    <scope>NUCLEOTIDE SEQUENCE [LARGE SCALE GENOMIC DNA]</scope>
    <source>
        <strain evidence="2 3">BR 10303</strain>
    </source>
</reference>
<dbReference type="Proteomes" id="UP000057737">
    <property type="component" value="Unassembled WGS sequence"/>
</dbReference>
<evidence type="ECO:0000313" key="2">
    <source>
        <dbReference type="EMBL" id="KWV60849.1"/>
    </source>
</evidence>
<organism evidence="2 3">
    <name type="scientific">Bradyrhizobium macuxiense</name>
    <dbReference type="NCBI Taxonomy" id="1755647"/>
    <lineage>
        <taxon>Bacteria</taxon>
        <taxon>Pseudomonadati</taxon>
        <taxon>Pseudomonadota</taxon>
        <taxon>Alphaproteobacteria</taxon>
        <taxon>Hyphomicrobiales</taxon>
        <taxon>Nitrobacteraceae</taxon>
        <taxon>Bradyrhizobium</taxon>
    </lineage>
</organism>
<dbReference type="AlphaFoldDB" id="A0A109K4V4"/>
<keyword evidence="1" id="KW-1133">Transmembrane helix</keyword>
<sequence>MHWSQSQRRRRGKVIWTDLLGYAASAMVLATFCTTSMRQLRLLGIGSNILFILFGLMAHIHPVLLLHLVLLPVNLARLMQMRSRAPPAAPLQTFESRL</sequence>
<feature type="transmembrane region" description="Helical" evidence="1">
    <location>
        <begin position="49"/>
        <end position="73"/>
    </location>
</feature>
<comment type="caution">
    <text evidence="2">The sequence shown here is derived from an EMBL/GenBank/DDBJ whole genome shotgun (WGS) entry which is preliminary data.</text>
</comment>
<evidence type="ECO:0000313" key="3">
    <source>
        <dbReference type="Proteomes" id="UP000057737"/>
    </source>
</evidence>
<accession>A0A109K4V4</accession>
<dbReference type="EMBL" id="LNCU01000011">
    <property type="protein sequence ID" value="KWV60849.1"/>
    <property type="molecule type" value="Genomic_DNA"/>
</dbReference>
<name>A0A109K4V4_9BRAD</name>
<keyword evidence="1" id="KW-0472">Membrane</keyword>
<gene>
    <name evidence="2" type="ORF">AS156_27545</name>
</gene>
<dbReference type="OrthoDB" id="8086566at2"/>
<keyword evidence="3" id="KW-1185">Reference proteome</keyword>
<protein>
    <submittedName>
        <fullName evidence="2">Uncharacterized protein</fullName>
    </submittedName>
</protein>
<keyword evidence="1" id="KW-0812">Transmembrane</keyword>